<dbReference type="EMBL" id="JBBWWR010000010">
    <property type="protein sequence ID" value="KAK8960275.1"/>
    <property type="molecule type" value="Genomic_DNA"/>
</dbReference>
<evidence type="ECO:0000313" key="6">
    <source>
        <dbReference type="EMBL" id="KAK8960275.1"/>
    </source>
</evidence>
<dbReference type="SMART" id="SM00129">
    <property type="entry name" value="KISc"/>
    <property type="match status" value="1"/>
</dbReference>
<dbReference type="InterPro" id="IPR027417">
    <property type="entry name" value="P-loop_NTPase"/>
</dbReference>
<accession>A0ABR2M9H7</accession>
<keyword evidence="2" id="KW-0505">Motor protein</keyword>
<name>A0ABR2M9H7_9ASPA</name>
<reference evidence="6 7" key="1">
    <citation type="journal article" date="2022" name="Nat. Plants">
        <title>Genomes of leafy and leafless Platanthera orchids illuminate the evolution of mycoheterotrophy.</title>
        <authorList>
            <person name="Li M.H."/>
            <person name="Liu K.W."/>
            <person name="Li Z."/>
            <person name="Lu H.C."/>
            <person name="Ye Q.L."/>
            <person name="Zhang D."/>
            <person name="Wang J.Y."/>
            <person name="Li Y.F."/>
            <person name="Zhong Z.M."/>
            <person name="Liu X."/>
            <person name="Yu X."/>
            <person name="Liu D.K."/>
            <person name="Tu X.D."/>
            <person name="Liu B."/>
            <person name="Hao Y."/>
            <person name="Liao X.Y."/>
            <person name="Jiang Y.T."/>
            <person name="Sun W.H."/>
            <person name="Chen J."/>
            <person name="Chen Y.Q."/>
            <person name="Ai Y."/>
            <person name="Zhai J.W."/>
            <person name="Wu S.S."/>
            <person name="Zhou Z."/>
            <person name="Hsiao Y.Y."/>
            <person name="Wu W.L."/>
            <person name="Chen Y.Y."/>
            <person name="Lin Y.F."/>
            <person name="Hsu J.L."/>
            <person name="Li C.Y."/>
            <person name="Wang Z.W."/>
            <person name="Zhao X."/>
            <person name="Zhong W.Y."/>
            <person name="Ma X.K."/>
            <person name="Ma L."/>
            <person name="Huang J."/>
            <person name="Chen G.Z."/>
            <person name="Huang M.Z."/>
            <person name="Huang L."/>
            <person name="Peng D.H."/>
            <person name="Luo Y.B."/>
            <person name="Zou S.Q."/>
            <person name="Chen S.P."/>
            <person name="Lan S."/>
            <person name="Tsai W.C."/>
            <person name="Van de Peer Y."/>
            <person name="Liu Z.J."/>
        </authorList>
    </citation>
    <scope>NUCLEOTIDE SEQUENCE [LARGE SCALE GENOMIC DNA]</scope>
    <source>
        <strain evidence="6">Lor288</strain>
    </source>
</reference>
<sequence>MIEIYNDQVRDLLVCDGVNRRLEIKMGTQNGLNVPNANLVMVTSTADVIDLMNIGFKHRIVGATALNDHSSRSHSCLTVHVKGRDLTSGTILRGCMHLVDLAGSERVNKSEVTGERLKEAQYINKSLLALGDVISSLAQKSSHVPYRNSKLTQLLQDSLGGQAKTLMFVHISPEIDSIGETISTLKFAERVSKVELGSARVNKVCGDTKELKEQVASLKEALARREGDEEHFQAVTPTSDPSTMKTEAHGADALRYQTASYRQPMEEVGNIEARSNSAENKKNKSFDIQQSLLAGGSYLLTDSTPLRACQIRDDNEIGSGDWVDKVMVNKIENSPSHRDGNGTTLPDFFHHRYVTDGRAYLDQQYSRNGHLKKDRNEFGIQRHRFDRVITNDSDDLDMATSDSSEADALWQFNLPEAICANIIGGGSKVKKTPIKSVNSLNFRSPNRAYIPSPLRKASSRIGRISRQPSSAGMDTKRNPAWGGELNSGK</sequence>
<feature type="region of interest" description="Disordered" evidence="4">
    <location>
        <begin position="226"/>
        <end position="245"/>
    </location>
</feature>
<comment type="caution">
    <text evidence="6">The sequence shown here is derived from an EMBL/GenBank/DDBJ whole genome shotgun (WGS) entry which is preliminary data.</text>
</comment>
<dbReference type="Gene3D" id="3.40.850.10">
    <property type="entry name" value="Kinesin motor domain"/>
    <property type="match status" value="1"/>
</dbReference>
<dbReference type="SUPFAM" id="SSF52540">
    <property type="entry name" value="P-loop containing nucleoside triphosphate hydrolases"/>
    <property type="match status" value="1"/>
</dbReference>
<dbReference type="Proteomes" id="UP001412067">
    <property type="component" value="Unassembled WGS sequence"/>
</dbReference>
<evidence type="ECO:0000256" key="4">
    <source>
        <dbReference type="SAM" id="MobiDB-lite"/>
    </source>
</evidence>
<evidence type="ECO:0000313" key="7">
    <source>
        <dbReference type="Proteomes" id="UP001412067"/>
    </source>
</evidence>
<organism evidence="6 7">
    <name type="scientific">Platanthera guangdongensis</name>
    <dbReference type="NCBI Taxonomy" id="2320717"/>
    <lineage>
        <taxon>Eukaryota</taxon>
        <taxon>Viridiplantae</taxon>
        <taxon>Streptophyta</taxon>
        <taxon>Embryophyta</taxon>
        <taxon>Tracheophyta</taxon>
        <taxon>Spermatophyta</taxon>
        <taxon>Magnoliopsida</taxon>
        <taxon>Liliopsida</taxon>
        <taxon>Asparagales</taxon>
        <taxon>Orchidaceae</taxon>
        <taxon>Orchidoideae</taxon>
        <taxon>Orchideae</taxon>
        <taxon>Orchidinae</taxon>
        <taxon>Platanthera</taxon>
    </lineage>
</organism>
<dbReference type="InterPro" id="IPR027640">
    <property type="entry name" value="Kinesin-like_fam"/>
</dbReference>
<dbReference type="PRINTS" id="PR00380">
    <property type="entry name" value="KINESINHEAVY"/>
</dbReference>
<dbReference type="Pfam" id="PF00225">
    <property type="entry name" value="Kinesin"/>
    <property type="match status" value="1"/>
</dbReference>
<evidence type="ECO:0000259" key="5">
    <source>
        <dbReference type="PROSITE" id="PS50067"/>
    </source>
</evidence>
<gene>
    <name evidence="6" type="primary">ATK4</name>
    <name evidence="6" type="ORF">KSP40_PGU007819</name>
</gene>
<feature type="compositionally biased region" description="Polar residues" evidence="4">
    <location>
        <begin position="235"/>
        <end position="245"/>
    </location>
</feature>
<protein>
    <submittedName>
        <fullName evidence="6">Kinesin-4</fullName>
    </submittedName>
</protein>
<dbReference type="PROSITE" id="PS50067">
    <property type="entry name" value="KINESIN_MOTOR_2"/>
    <property type="match status" value="1"/>
</dbReference>
<feature type="region of interest" description="Disordered" evidence="4">
    <location>
        <begin position="451"/>
        <end position="489"/>
    </location>
</feature>
<comment type="caution">
    <text evidence="3">Lacks conserved residue(s) required for the propagation of feature annotation.</text>
</comment>
<dbReference type="InterPro" id="IPR036961">
    <property type="entry name" value="Kinesin_motor_dom_sf"/>
</dbReference>
<keyword evidence="7" id="KW-1185">Reference proteome</keyword>
<dbReference type="PANTHER" id="PTHR47972">
    <property type="entry name" value="KINESIN-LIKE PROTEIN KLP-3"/>
    <property type="match status" value="1"/>
</dbReference>
<dbReference type="PANTHER" id="PTHR47972:SF39">
    <property type="entry name" value="KINESIN-LIKE PROTEIN KIN-14I"/>
    <property type="match status" value="1"/>
</dbReference>
<feature type="domain" description="Kinesin motor" evidence="5">
    <location>
        <begin position="1"/>
        <end position="194"/>
    </location>
</feature>
<evidence type="ECO:0000256" key="1">
    <source>
        <dbReference type="ARBA" id="ARBA00022701"/>
    </source>
</evidence>
<evidence type="ECO:0000256" key="3">
    <source>
        <dbReference type="PROSITE-ProRule" id="PRU00283"/>
    </source>
</evidence>
<evidence type="ECO:0000256" key="2">
    <source>
        <dbReference type="ARBA" id="ARBA00023175"/>
    </source>
</evidence>
<comment type="similarity">
    <text evidence="3">Belongs to the TRAFAC class myosin-kinesin ATPase superfamily. Kinesin family.</text>
</comment>
<proteinExistence type="inferred from homology"/>
<keyword evidence="1" id="KW-0493">Microtubule</keyword>
<dbReference type="InterPro" id="IPR001752">
    <property type="entry name" value="Kinesin_motor_dom"/>
</dbReference>